<feature type="transmembrane region" description="Helical" evidence="1">
    <location>
        <begin position="54"/>
        <end position="73"/>
    </location>
</feature>
<organism evidence="2 3">
    <name type="scientific">Candidatus Woesebacteria bacterium RIFOXYA1_FULL_43_9</name>
    <dbReference type="NCBI Taxonomy" id="1802534"/>
    <lineage>
        <taxon>Bacteria</taxon>
        <taxon>Candidatus Woeseibacteriota</taxon>
    </lineage>
</organism>
<evidence type="ECO:0000256" key="1">
    <source>
        <dbReference type="SAM" id="Phobius"/>
    </source>
</evidence>
<dbReference type="AlphaFoldDB" id="A0A1F8CPD1"/>
<feature type="transmembrane region" description="Helical" evidence="1">
    <location>
        <begin position="85"/>
        <end position="107"/>
    </location>
</feature>
<evidence type="ECO:0000313" key="2">
    <source>
        <dbReference type="EMBL" id="OGM78184.1"/>
    </source>
</evidence>
<evidence type="ECO:0008006" key="4">
    <source>
        <dbReference type="Google" id="ProtNLM"/>
    </source>
</evidence>
<proteinExistence type="predicted"/>
<protein>
    <recommendedName>
        <fullName evidence="4">DUF1648 domain-containing protein</fullName>
    </recommendedName>
</protein>
<sequence>MRKEVVKSSIYNLAVIINILGLVISVITAFFLLPPVIPLFYGNLQTTSQITSRFLYPLPIVLSLGFSLINKLVDKETDLFLTSICKTATLITTIFAIVTLIKIYLLVGYRLV</sequence>
<dbReference type="Proteomes" id="UP000179241">
    <property type="component" value="Unassembled WGS sequence"/>
</dbReference>
<accession>A0A1F8CPD1</accession>
<dbReference type="EMBL" id="MGHU01000005">
    <property type="protein sequence ID" value="OGM78184.1"/>
    <property type="molecule type" value="Genomic_DNA"/>
</dbReference>
<name>A0A1F8CPD1_9BACT</name>
<gene>
    <name evidence="2" type="ORF">A2188_00910</name>
</gene>
<evidence type="ECO:0000313" key="3">
    <source>
        <dbReference type="Proteomes" id="UP000179241"/>
    </source>
</evidence>
<keyword evidence="1" id="KW-0472">Membrane</keyword>
<keyword evidence="1" id="KW-0812">Transmembrane</keyword>
<keyword evidence="1" id="KW-1133">Transmembrane helix</keyword>
<reference evidence="2 3" key="1">
    <citation type="journal article" date="2016" name="Nat. Commun.">
        <title>Thousands of microbial genomes shed light on interconnected biogeochemical processes in an aquifer system.</title>
        <authorList>
            <person name="Anantharaman K."/>
            <person name="Brown C.T."/>
            <person name="Hug L.A."/>
            <person name="Sharon I."/>
            <person name="Castelle C.J."/>
            <person name="Probst A.J."/>
            <person name="Thomas B.C."/>
            <person name="Singh A."/>
            <person name="Wilkins M.J."/>
            <person name="Karaoz U."/>
            <person name="Brodie E.L."/>
            <person name="Williams K.H."/>
            <person name="Hubbard S.S."/>
            <person name="Banfield J.F."/>
        </authorList>
    </citation>
    <scope>NUCLEOTIDE SEQUENCE [LARGE SCALE GENOMIC DNA]</scope>
</reference>
<comment type="caution">
    <text evidence="2">The sequence shown here is derived from an EMBL/GenBank/DDBJ whole genome shotgun (WGS) entry which is preliminary data.</text>
</comment>
<feature type="transmembrane region" description="Helical" evidence="1">
    <location>
        <begin position="12"/>
        <end position="34"/>
    </location>
</feature>